<dbReference type="AlphaFoldDB" id="A0A562RX03"/>
<comment type="caution">
    <text evidence="1">The sequence shown here is derived from an EMBL/GenBank/DDBJ whole genome shotgun (WGS) entry which is preliminary data.</text>
</comment>
<evidence type="ECO:0000313" key="2">
    <source>
        <dbReference type="Proteomes" id="UP000318307"/>
    </source>
</evidence>
<sequence length="160" mass="18543">MQGRLPFFAYPDFIYKQARDYFDSTNPVTQILLPKMNYEPGEKVDDTMRAMTGLFHLVGAALFSKYFDFIYIYADIQDNEQEELLSLLTEKENGMLLSERIQERGRYEEKFQTIMSLRECNMKPKDIANATRLTPEKVREVLASGDKGLNLLIGKNATKH</sequence>
<protein>
    <submittedName>
        <fullName evidence="1">Uncharacterized protein</fullName>
    </submittedName>
</protein>
<dbReference type="Proteomes" id="UP000318307">
    <property type="component" value="Unassembled WGS sequence"/>
</dbReference>
<organism evidence="1 2">
    <name type="scientific">Desulfobotulus alkaliphilus</name>
    <dbReference type="NCBI Taxonomy" id="622671"/>
    <lineage>
        <taxon>Bacteria</taxon>
        <taxon>Pseudomonadati</taxon>
        <taxon>Thermodesulfobacteriota</taxon>
        <taxon>Desulfobacteria</taxon>
        <taxon>Desulfobacterales</taxon>
        <taxon>Desulfobacteraceae</taxon>
        <taxon>Desulfobotulus</taxon>
    </lineage>
</organism>
<proteinExistence type="predicted"/>
<name>A0A562RX03_9BACT</name>
<dbReference type="EMBL" id="VLLC01000009">
    <property type="protein sequence ID" value="TWI73044.1"/>
    <property type="molecule type" value="Genomic_DNA"/>
</dbReference>
<accession>A0A562RX03</accession>
<keyword evidence="2" id="KW-1185">Reference proteome</keyword>
<gene>
    <name evidence="1" type="ORF">LZ24_01455</name>
</gene>
<reference evidence="1 2" key="1">
    <citation type="submission" date="2019-07" db="EMBL/GenBank/DDBJ databases">
        <title>Genome sequencing of 100 strains of the haloalkaliphilic chemolithoautotrophic sulfur-oxidizing bacterium Thioalkalivibrio.</title>
        <authorList>
            <person name="Muyzer G."/>
        </authorList>
    </citation>
    <scope>NUCLEOTIDE SEQUENCE [LARGE SCALE GENOMIC DNA]</scope>
    <source>
        <strain evidence="1 2">ASO4-4</strain>
    </source>
</reference>
<evidence type="ECO:0000313" key="1">
    <source>
        <dbReference type="EMBL" id="TWI73044.1"/>
    </source>
</evidence>